<dbReference type="SUPFAM" id="SSF143243">
    <property type="entry name" value="Nqo5-like"/>
    <property type="match status" value="1"/>
</dbReference>
<feature type="domain" description="NADH:ubiquinone oxidoreductase 30kDa subunit" evidence="3">
    <location>
        <begin position="32"/>
        <end position="147"/>
    </location>
</feature>
<dbReference type="PANTHER" id="PTHR10884:SF14">
    <property type="entry name" value="NADH DEHYDROGENASE [UBIQUINONE] IRON-SULFUR PROTEIN 3, MITOCHONDRIAL"/>
    <property type="match status" value="1"/>
</dbReference>
<proteinExistence type="inferred from homology"/>
<evidence type="ECO:0000259" key="3">
    <source>
        <dbReference type="Pfam" id="PF00329"/>
    </source>
</evidence>
<evidence type="ECO:0000256" key="2">
    <source>
        <dbReference type="ARBA" id="ARBA00022448"/>
    </source>
</evidence>
<dbReference type="InterPro" id="IPR020396">
    <property type="entry name" value="NADH_UbQ_OxRdtase_CS"/>
</dbReference>
<dbReference type="EMBL" id="CP009518">
    <property type="protein sequence ID" value="AKB85795.1"/>
    <property type="molecule type" value="Genomic_DNA"/>
</dbReference>
<evidence type="ECO:0000313" key="4">
    <source>
        <dbReference type="EMBL" id="AKB85795.1"/>
    </source>
</evidence>
<evidence type="ECO:0000256" key="1">
    <source>
        <dbReference type="ARBA" id="ARBA00007569"/>
    </source>
</evidence>
<keyword evidence="2" id="KW-0813">Transport</keyword>
<dbReference type="HOGENOM" id="CLU_042628_6_1_2"/>
<dbReference type="InterPro" id="IPR001268">
    <property type="entry name" value="NADH_UbQ_OxRdtase_30kDa_su"/>
</dbReference>
<dbReference type="InterPro" id="IPR010218">
    <property type="entry name" value="NADH_DH_suC"/>
</dbReference>
<accession>A0A0E3X218</accession>
<organism evidence="4 5">
    <name type="scientific">Methanococcoides methylutens MM1</name>
    <dbReference type="NCBI Taxonomy" id="1434104"/>
    <lineage>
        <taxon>Archaea</taxon>
        <taxon>Methanobacteriati</taxon>
        <taxon>Methanobacteriota</taxon>
        <taxon>Stenosarchaea group</taxon>
        <taxon>Methanomicrobia</taxon>
        <taxon>Methanosarcinales</taxon>
        <taxon>Methanosarcinaceae</taxon>
        <taxon>Methanococcoides</taxon>
    </lineage>
</organism>
<reference evidence="4 5" key="1">
    <citation type="submission" date="2014-07" db="EMBL/GenBank/DDBJ databases">
        <title>Methanogenic archaea and the global carbon cycle.</title>
        <authorList>
            <person name="Henriksen J.R."/>
            <person name="Luke J."/>
            <person name="Reinhart S."/>
            <person name="Benedict M.N."/>
            <person name="Youngblut N.D."/>
            <person name="Metcalf M.E."/>
            <person name="Whitaker R.J."/>
            <person name="Metcalf W.W."/>
        </authorList>
    </citation>
    <scope>NUCLEOTIDE SEQUENCE [LARGE SCALE GENOMIC DNA]</scope>
    <source>
        <strain evidence="4 5">MM1</strain>
    </source>
</reference>
<evidence type="ECO:0000313" key="5">
    <source>
        <dbReference type="Proteomes" id="UP000033048"/>
    </source>
</evidence>
<dbReference type="GO" id="GO:0008137">
    <property type="term" value="F:NADH dehydrogenase (ubiquinone) activity"/>
    <property type="evidence" value="ECO:0007669"/>
    <property type="project" value="InterPro"/>
</dbReference>
<dbReference type="Proteomes" id="UP000033048">
    <property type="component" value="Chromosome"/>
</dbReference>
<dbReference type="AlphaFoldDB" id="A0A0E3X218"/>
<protein>
    <submittedName>
        <fullName evidence="4">NADH-quinone oxidoreductase subunit C/D</fullName>
    </submittedName>
</protein>
<dbReference type="GeneID" id="69052461"/>
<gene>
    <name evidence="4" type="ORF">MCMEM_1742</name>
</gene>
<keyword evidence="5" id="KW-1185">Reference proteome</keyword>
<dbReference type="KEGG" id="mmet:MCMEM_1742"/>
<name>A0A0E3X218_METMT</name>
<comment type="similarity">
    <text evidence="1">Belongs to the complex I 30 kDa subunit family.</text>
</comment>
<dbReference type="NCBIfam" id="TIGR01961">
    <property type="entry name" value="NuoC_fam"/>
    <property type="match status" value="1"/>
</dbReference>
<dbReference type="InterPro" id="IPR037232">
    <property type="entry name" value="NADH_quin_OxRdtase_su_C/D-like"/>
</dbReference>
<dbReference type="RefSeq" id="WP_048205843.1">
    <property type="nucleotide sequence ID" value="NZ_CP009518.1"/>
</dbReference>
<dbReference type="Gene3D" id="3.30.460.80">
    <property type="entry name" value="NADH:ubiquinone oxidoreductase, 30kDa subunit"/>
    <property type="match status" value="1"/>
</dbReference>
<dbReference type="InterPro" id="IPR053606">
    <property type="entry name" value="Complex_I_30kDa_subunit-like"/>
</dbReference>
<dbReference type="Pfam" id="PF00329">
    <property type="entry name" value="Complex1_30kDa"/>
    <property type="match status" value="1"/>
</dbReference>
<dbReference type="PROSITE" id="PS00542">
    <property type="entry name" value="COMPLEX1_30K"/>
    <property type="match status" value="1"/>
</dbReference>
<dbReference type="NCBIfam" id="NF040611">
    <property type="entry name" value="F420_dehyd_FpoC"/>
    <property type="match status" value="1"/>
</dbReference>
<dbReference type="STRING" id="1434104.MCMEM_1742"/>
<dbReference type="NCBIfam" id="NF004735">
    <property type="entry name" value="PRK06074.2-2"/>
    <property type="match status" value="1"/>
</dbReference>
<dbReference type="PANTHER" id="PTHR10884">
    <property type="entry name" value="NADH DEHYDROGENASE UBIQUINONE IRON-SULFUR PROTEIN 3"/>
    <property type="match status" value="1"/>
</dbReference>
<dbReference type="GO" id="GO:0016651">
    <property type="term" value="F:oxidoreductase activity, acting on NAD(P)H"/>
    <property type="evidence" value="ECO:0007669"/>
    <property type="project" value="InterPro"/>
</dbReference>
<dbReference type="PATRIC" id="fig|1434104.5.peg.1889"/>
<sequence length="158" mass="18385">MDAKSIIDSLVNKFQDSLTDAKVDSDIRISAYLEPDMIKDVCQYLKDELAFDHLSNETAVDYPKTNEIVVVYHIGSYDHPVLLTIKVKLPRDAPEIESIVPVYWNANWYEREVYELFGVKFNNHPDLRQLVLPEELLGDWPLRKDYEGFPNRTARNLV</sequence>